<evidence type="ECO:0000313" key="2">
    <source>
        <dbReference type="Proteomes" id="UP001529510"/>
    </source>
</evidence>
<organism evidence="1 2">
    <name type="scientific">Cirrhinus mrigala</name>
    <name type="common">Mrigala</name>
    <dbReference type="NCBI Taxonomy" id="683832"/>
    <lineage>
        <taxon>Eukaryota</taxon>
        <taxon>Metazoa</taxon>
        <taxon>Chordata</taxon>
        <taxon>Craniata</taxon>
        <taxon>Vertebrata</taxon>
        <taxon>Euteleostomi</taxon>
        <taxon>Actinopterygii</taxon>
        <taxon>Neopterygii</taxon>
        <taxon>Teleostei</taxon>
        <taxon>Ostariophysi</taxon>
        <taxon>Cypriniformes</taxon>
        <taxon>Cyprinidae</taxon>
        <taxon>Labeoninae</taxon>
        <taxon>Labeonini</taxon>
        <taxon>Cirrhinus</taxon>
    </lineage>
</organism>
<evidence type="ECO:0000313" key="1">
    <source>
        <dbReference type="EMBL" id="KAL0156737.1"/>
    </source>
</evidence>
<sequence length="90" mass="10179">SALCFTCAWYSSIVTGGLLHLLLLQLINVSFNVTEREARLALREKTARSRLWGLIIDTGVYSRGFRSNWIEFLTMSKTSEPSNQKPSDLV</sequence>
<protein>
    <submittedName>
        <fullName evidence="1">Uncharacterized protein</fullName>
    </submittedName>
</protein>
<reference evidence="1 2" key="1">
    <citation type="submission" date="2024-05" db="EMBL/GenBank/DDBJ databases">
        <title>Genome sequencing and assembly of Indian major carp, Cirrhinus mrigala (Hamilton, 1822).</title>
        <authorList>
            <person name="Mohindra V."/>
            <person name="Chowdhury L.M."/>
            <person name="Lal K."/>
            <person name="Jena J.K."/>
        </authorList>
    </citation>
    <scope>NUCLEOTIDE SEQUENCE [LARGE SCALE GENOMIC DNA]</scope>
    <source>
        <strain evidence="1">CM1030</strain>
        <tissue evidence="1">Blood</tissue>
    </source>
</reference>
<name>A0ABD0N3K6_CIRMR</name>
<accession>A0ABD0N3K6</accession>
<dbReference type="AlphaFoldDB" id="A0ABD0N3K6"/>
<keyword evidence="2" id="KW-1185">Reference proteome</keyword>
<proteinExistence type="predicted"/>
<gene>
    <name evidence="1" type="ORF">M9458_047983</name>
</gene>
<dbReference type="Proteomes" id="UP001529510">
    <property type="component" value="Unassembled WGS sequence"/>
</dbReference>
<dbReference type="EMBL" id="JAMKFB020000024">
    <property type="protein sequence ID" value="KAL0156737.1"/>
    <property type="molecule type" value="Genomic_DNA"/>
</dbReference>
<feature type="non-terminal residue" evidence="1">
    <location>
        <position position="1"/>
    </location>
</feature>
<comment type="caution">
    <text evidence="1">The sequence shown here is derived from an EMBL/GenBank/DDBJ whole genome shotgun (WGS) entry which is preliminary data.</text>
</comment>